<dbReference type="Proteomes" id="UP000321901">
    <property type="component" value="Unassembled WGS sequence"/>
</dbReference>
<gene>
    <name evidence="1" type="ORF">SLU01_26030</name>
</gene>
<evidence type="ECO:0000313" key="2">
    <source>
        <dbReference type="Proteomes" id="UP000321901"/>
    </source>
</evidence>
<reference evidence="1 2" key="1">
    <citation type="submission" date="2019-07" db="EMBL/GenBank/DDBJ databases">
        <title>Whole genome shotgun sequence of Sporosarcina luteola NBRC 105378.</title>
        <authorList>
            <person name="Hosoyama A."/>
            <person name="Uohara A."/>
            <person name="Ohji S."/>
            <person name="Ichikawa N."/>
        </authorList>
    </citation>
    <scope>NUCLEOTIDE SEQUENCE [LARGE SCALE GENOMIC DNA]</scope>
    <source>
        <strain evidence="1 2">NBRC 105378</strain>
    </source>
</reference>
<organism evidence="1 2">
    <name type="scientific">Sporosarcina luteola</name>
    <dbReference type="NCBI Taxonomy" id="582850"/>
    <lineage>
        <taxon>Bacteria</taxon>
        <taxon>Bacillati</taxon>
        <taxon>Bacillota</taxon>
        <taxon>Bacilli</taxon>
        <taxon>Bacillales</taxon>
        <taxon>Caryophanaceae</taxon>
        <taxon>Sporosarcina</taxon>
    </lineage>
</organism>
<name>A0A511ZA32_9BACL</name>
<dbReference type="InterPro" id="IPR035218">
    <property type="entry name" value="DUF5327"/>
</dbReference>
<proteinExistence type="predicted"/>
<protein>
    <submittedName>
        <fullName evidence="1">Uncharacterized protein</fullName>
    </submittedName>
</protein>
<dbReference type="RefSeq" id="WP_147059015.1">
    <property type="nucleotide sequence ID" value="NZ_BJYL01000035.1"/>
</dbReference>
<sequence>MIPTERIIEEMERQLKYAKAADDEAAVREALTAVRALCQIVLVGNEQKDEPVITPRTMAISHKPLLSSLEGRPLEEEDANGGSIFDF</sequence>
<dbReference type="EMBL" id="BJYL01000035">
    <property type="protein sequence ID" value="GEN84291.1"/>
    <property type="molecule type" value="Genomic_DNA"/>
</dbReference>
<dbReference type="OrthoDB" id="2361717at2"/>
<accession>A0A511ZA32</accession>
<keyword evidence="2" id="KW-1185">Reference proteome</keyword>
<dbReference type="Pfam" id="PF17261">
    <property type="entry name" value="DUF5327"/>
    <property type="match status" value="1"/>
</dbReference>
<dbReference type="AlphaFoldDB" id="A0A511ZA32"/>
<evidence type="ECO:0000313" key="1">
    <source>
        <dbReference type="EMBL" id="GEN84291.1"/>
    </source>
</evidence>
<comment type="caution">
    <text evidence="1">The sequence shown here is derived from an EMBL/GenBank/DDBJ whole genome shotgun (WGS) entry which is preliminary data.</text>
</comment>